<dbReference type="Gene3D" id="1.10.10.10">
    <property type="entry name" value="Winged helix-like DNA-binding domain superfamily/Winged helix DNA-binding domain"/>
    <property type="match status" value="2"/>
</dbReference>
<feature type="domain" description="HTH luxR-type" evidence="2">
    <location>
        <begin position="480"/>
        <end position="537"/>
    </location>
</feature>
<dbReference type="EMBL" id="VDGT01000004">
    <property type="protein sequence ID" value="TNM32198.1"/>
    <property type="molecule type" value="Genomic_DNA"/>
</dbReference>
<protein>
    <recommendedName>
        <fullName evidence="2">HTH luxR-type domain-containing protein</fullName>
    </recommendedName>
</protein>
<dbReference type="SUPFAM" id="SSF46894">
    <property type="entry name" value="C-terminal effector domain of the bipartite response regulators"/>
    <property type="match status" value="2"/>
</dbReference>
<dbReference type="Gene3D" id="3.30.870.10">
    <property type="entry name" value="Endonuclease Chain A"/>
    <property type="match status" value="1"/>
</dbReference>
<dbReference type="OrthoDB" id="4266042at2"/>
<feature type="region of interest" description="Disordered" evidence="1">
    <location>
        <begin position="283"/>
        <end position="305"/>
    </location>
</feature>
<reference evidence="3 4" key="1">
    <citation type="submission" date="2019-06" db="EMBL/GenBank/DDBJ databases">
        <title>Draft genome of Streptomyces sedi sp. JCM16909.</title>
        <authorList>
            <person name="Klykleung N."/>
            <person name="Tanasupawat S."/>
            <person name="Kudo T."/>
            <person name="Yuki M."/>
            <person name="Ohkuma M."/>
        </authorList>
    </citation>
    <scope>NUCLEOTIDE SEQUENCE [LARGE SCALE GENOMIC DNA]</scope>
    <source>
        <strain evidence="3 4">JCM 16909</strain>
    </source>
</reference>
<dbReference type="GO" id="GO:0006355">
    <property type="term" value="P:regulation of DNA-templated transcription"/>
    <property type="evidence" value="ECO:0007669"/>
    <property type="project" value="InterPro"/>
</dbReference>
<evidence type="ECO:0000313" key="3">
    <source>
        <dbReference type="EMBL" id="TNM32198.1"/>
    </source>
</evidence>
<dbReference type="GO" id="GO:0003677">
    <property type="term" value="F:DNA binding"/>
    <property type="evidence" value="ECO:0007669"/>
    <property type="project" value="InterPro"/>
</dbReference>
<feature type="domain" description="HTH luxR-type" evidence="2">
    <location>
        <begin position="197"/>
        <end position="251"/>
    </location>
</feature>
<dbReference type="PANTHER" id="PTHR34293:SF1">
    <property type="entry name" value="HTH-TYPE TRANSCRIPTIONAL REGULATOR TRMBL2"/>
    <property type="match status" value="1"/>
</dbReference>
<feature type="region of interest" description="Disordered" evidence="1">
    <location>
        <begin position="543"/>
        <end position="565"/>
    </location>
</feature>
<organism evidence="3 4">
    <name type="scientific">Streptomyces sedi</name>
    <dbReference type="NCBI Taxonomy" id="555059"/>
    <lineage>
        <taxon>Bacteria</taxon>
        <taxon>Bacillati</taxon>
        <taxon>Actinomycetota</taxon>
        <taxon>Actinomycetes</taxon>
        <taxon>Kitasatosporales</taxon>
        <taxon>Streptomycetaceae</taxon>
        <taxon>Streptomyces</taxon>
    </lineage>
</organism>
<proteinExistence type="predicted"/>
<dbReference type="PANTHER" id="PTHR34293">
    <property type="entry name" value="HTH-TYPE TRANSCRIPTIONAL REGULATOR TRMBL2"/>
    <property type="match status" value="1"/>
</dbReference>
<dbReference type="InterPro" id="IPR051797">
    <property type="entry name" value="TrmB-like"/>
</dbReference>
<dbReference type="AlphaFoldDB" id="A0A5C4V8G9"/>
<evidence type="ECO:0000256" key="1">
    <source>
        <dbReference type="SAM" id="MobiDB-lite"/>
    </source>
</evidence>
<dbReference type="Proteomes" id="UP000311713">
    <property type="component" value="Unassembled WGS sequence"/>
</dbReference>
<dbReference type="SMART" id="SM00421">
    <property type="entry name" value="HTH_LUXR"/>
    <property type="match status" value="2"/>
</dbReference>
<name>A0A5C4V8G9_9ACTN</name>
<keyword evidence="4" id="KW-1185">Reference proteome</keyword>
<evidence type="ECO:0000259" key="2">
    <source>
        <dbReference type="SMART" id="SM00421"/>
    </source>
</evidence>
<dbReference type="InterPro" id="IPR016032">
    <property type="entry name" value="Sig_transdc_resp-reg_C-effctor"/>
</dbReference>
<dbReference type="RefSeq" id="WP_139641988.1">
    <property type="nucleotide sequence ID" value="NZ_BAAAZS010000025.1"/>
</dbReference>
<dbReference type="InterPro" id="IPR036388">
    <property type="entry name" value="WH-like_DNA-bd_sf"/>
</dbReference>
<accession>A0A5C4V8G9</accession>
<sequence>MSAPSSAAEHLRPLPGASGDEIESSLLQALRLIESTVSLHRNGADNRSLQMLPGRLAASGTARLLIDGAQRRISYAGPHPPQGTEDEQAVLSGLHAAYERGVRVRMLYSAPPLDEEESVGLTPQPTGWEVRVTGGDVQEALIVDGRVALLRGGDRHGAQAAVTEDPATVRALDLLLAGTWQTALTPTAHRRLAQRLRRTPTQRVLGQLRDGATDEAAAPELEMSLRTYRRLVAEIKCALGVNSRFQAGVRAVELGLLPDGDRARAELPDRESLAATLSETLQEALHPGSPAQRHRQERPRGSRGDELERALLEIRTLIEETRRQHASQLSHRSLVCEVTLDDEALVTAVRELVEQAEHSVDVVLAADPARTRKVHAALARVAAEARAGVRVRLLCNQPAVEAGCLSTQGTGRPWEARVARMPALTATVVDDRVALVSTESPAGRRASMIRAPGVIRTLNTLFAGVWRNAVRTPGQLDFGGRVRTETVRRILQKLQVGVTDEVAARELSVSVRTYRRHVAEIMAVLGATSRFQAGVRAAELGLLTDPPSSDSQLPASEAPRQPGDR</sequence>
<comment type="caution">
    <text evidence="3">The sequence shown here is derived from an EMBL/GenBank/DDBJ whole genome shotgun (WGS) entry which is preliminary data.</text>
</comment>
<evidence type="ECO:0000313" key="4">
    <source>
        <dbReference type="Proteomes" id="UP000311713"/>
    </source>
</evidence>
<gene>
    <name evidence="3" type="ORF">FH715_07305</name>
</gene>
<dbReference type="InterPro" id="IPR000792">
    <property type="entry name" value="Tscrpt_reg_LuxR_C"/>
</dbReference>